<keyword evidence="3" id="KW-1185">Reference proteome</keyword>
<sequence>MAKQSGVPSPRASGATLTQVMACRLEPGCNEVMTLTYRYLPDLHREAAVQPDGILSRVLHNEGGVRTVIFAFDAGQELTEHTASRPAIVQILSGTGTLKLGADELEARPGTWVYMPAGLVHAIRAESPLILLLTLLPKE</sequence>
<dbReference type="InterPro" id="IPR014710">
    <property type="entry name" value="RmlC-like_jellyroll"/>
</dbReference>
<gene>
    <name evidence="2" type="ORF">Mrose_01639</name>
</gene>
<evidence type="ECO:0000259" key="1">
    <source>
        <dbReference type="Pfam" id="PF07883"/>
    </source>
</evidence>
<dbReference type="InterPro" id="IPR011051">
    <property type="entry name" value="RmlC_Cupin_sf"/>
</dbReference>
<comment type="caution">
    <text evidence="2">The sequence shown here is derived from an EMBL/GenBank/DDBJ whole genome shotgun (WGS) entry which is preliminary data.</text>
</comment>
<feature type="domain" description="Cupin type-2" evidence="1">
    <location>
        <begin position="70"/>
        <end position="132"/>
    </location>
</feature>
<dbReference type="AlphaFoldDB" id="A0A399EW78"/>
<dbReference type="InterPro" id="IPR013096">
    <property type="entry name" value="Cupin_2"/>
</dbReference>
<evidence type="ECO:0000313" key="3">
    <source>
        <dbReference type="Proteomes" id="UP000265341"/>
    </source>
</evidence>
<dbReference type="CDD" id="cd02230">
    <property type="entry name" value="cupin_HP0902-like"/>
    <property type="match status" value="1"/>
</dbReference>
<dbReference type="PANTHER" id="PTHR37694:SF1">
    <property type="entry name" value="SLR8022 PROTEIN"/>
    <property type="match status" value="1"/>
</dbReference>
<evidence type="ECO:0000313" key="2">
    <source>
        <dbReference type="EMBL" id="RIH86792.1"/>
    </source>
</evidence>
<dbReference type="Pfam" id="PF07883">
    <property type="entry name" value="Cupin_2"/>
    <property type="match status" value="1"/>
</dbReference>
<reference evidence="2 3" key="1">
    <citation type="submission" date="2018-08" db="EMBL/GenBank/DDBJ databases">
        <title>Meiothermus roseus NBRC 110900 genome sequencing project.</title>
        <authorList>
            <person name="Da Costa M.S."/>
            <person name="Albuquerque L."/>
            <person name="Raposo P."/>
            <person name="Froufe H.J.C."/>
            <person name="Barroso C.S."/>
            <person name="Egas C."/>
        </authorList>
    </citation>
    <scope>NUCLEOTIDE SEQUENCE [LARGE SCALE GENOMIC DNA]</scope>
    <source>
        <strain evidence="2 3">NBRC 110900</strain>
    </source>
</reference>
<dbReference type="Proteomes" id="UP000265341">
    <property type="component" value="Unassembled WGS sequence"/>
</dbReference>
<dbReference type="PANTHER" id="PTHR37694">
    <property type="entry name" value="SLR8022 PROTEIN"/>
    <property type="match status" value="1"/>
</dbReference>
<protein>
    <submittedName>
        <fullName evidence="2">Cupin domain protein</fullName>
    </submittedName>
</protein>
<accession>A0A399EW78</accession>
<name>A0A399EW78_9DEIN</name>
<proteinExistence type="predicted"/>
<dbReference type="EMBL" id="QWLA01000026">
    <property type="protein sequence ID" value="RIH86792.1"/>
    <property type="molecule type" value="Genomic_DNA"/>
</dbReference>
<organism evidence="2 3">
    <name type="scientific">Calidithermus roseus</name>
    <dbReference type="NCBI Taxonomy" id="1644118"/>
    <lineage>
        <taxon>Bacteria</taxon>
        <taxon>Thermotogati</taxon>
        <taxon>Deinococcota</taxon>
        <taxon>Deinococci</taxon>
        <taxon>Thermales</taxon>
        <taxon>Thermaceae</taxon>
        <taxon>Calidithermus</taxon>
    </lineage>
</organism>
<dbReference type="Gene3D" id="2.60.120.10">
    <property type="entry name" value="Jelly Rolls"/>
    <property type="match status" value="1"/>
</dbReference>
<dbReference type="SUPFAM" id="SSF51182">
    <property type="entry name" value="RmlC-like cupins"/>
    <property type="match status" value="1"/>
</dbReference>